<dbReference type="Proteomes" id="UP000290767">
    <property type="component" value="Unassembled WGS sequence"/>
</dbReference>
<protein>
    <submittedName>
        <fullName evidence="1">Uncharacterized protein</fullName>
    </submittedName>
</protein>
<accession>A0A4Q1UEU7</accession>
<dbReference type="AlphaFoldDB" id="A0A4Q1UEU7"/>
<dbReference type="RefSeq" id="WP_129418822.1">
    <property type="nucleotide sequence ID" value="NZ_MZMU01000003.1"/>
</dbReference>
<comment type="caution">
    <text evidence="1">The sequence shown here is derived from an EMBL/GenBank/DDBJ whole genome shotgun (WGS) entry which is preliminary data.</text>
</comment>
<sequence length="85" mass="9146">MSAVLIAFLRKNWAAVAIAAAAVVALLWIVQAAYSRGAADAKSEAREAVFNQLKERNATDAEIENMPAAELCRAIGGELRNDRCE</sequence>
<name>A0A4Q1UEU7_RHILE</name>
<organism evidence="1 2">
    <name type="scientific">Rhizobium leguminosarum</name>
    <dbReference type="NCBI Taxonomy" id="384"/>
    <lineage>
        <taxon>Bacteria</taxon>
        <taxon>Pseudomonadati</taxon>
        <taxon>Pseudomonadota</taxon>
        <taxon>Alphaproteobacteria</taxon>
        <taxon>Hyphomicrobiales</taxon>
        <taxon>Rhizobiaceae</taxon>
        <taxon>Rhizobium/Agrobacterium group</taxon>
        <taxon>Rhizobium</taxon>
    </lineage>
</organism>
<gene>
    <name evidence="1" type="ORF">B5P46_11905</name>
</gene>
<dbReference type="EMBL" id="MZMU01000003">
    <property type="protein sequence ID" value="RXT29378.1"/>
    <property type="molecule type" value="Genomic_DNA"/>
</dbReference>
<reference evidence="1 2" key="1">
    <citation type="submission" date="2017-03" db="EMBL/GenBank/DDBJ databases">
        <authorList>
            <person name="Safronova V.I."/>
            <person name="Sazanova A.L."/>
            <person name="Chirak E.R."/>
        </authorList>
    </citation>
    <scope>NUCLEOTIDE SEQUENCE [LARGE SCALE GENOMIC DNA]</scope>
    <source>
        <strain evidence="1 2">Tri-43</strain>
    </source>
</reference>
<evidence type="ECO:0000313" key="1">
    <source>
        <dbReference type="EMBL" id="RXT29378.1"/>
    </source>
</evidence>
<evidence type="ECO:0000313" key="2">
    <source>
        <dbReference type="Proteomes" id="UP000290767"/>
    </source>
</evidence>
<proteinExistence type="predicted"/>